<evidence type="ECO:0008006" key="4">
    <source>
        <dbReference type="Google" id="ProtNLM"/>
    </source>
</evidence>
<keyword evidence="3" id="KW-1185">Reference proteome</keyword>
<accession>A0ABM8SPP7</accession>
<feature type="transmembrane region" description="Helical" evidence="1">
    <location>
        <begin position="39"/>
        <end position="59"/>
    </location>
</feature>
<dbReference type="Proteomes" id="UP000673821">
    <property type="component" value="Unassembled WGS sequence"/>
</dbReference>
<feature type="transmembrane region" description="Helical" evidence="1">
    <location>
        <begin position="66"/>
        <end position="85"/>
    </location>
</feature>
<comment type="caution">
    <text evidence="2">The sequence shown here is derived from an EMBL/GenBank/DDBJ whole genome shotgun (WGS) entry which is preliminary data.</text>
</comment>
<organism evidence="2 3">
    <name type="scientific">Paraburkholderia nemoris</name>
    <dbReference type="NCBI Taxonomy" id="2793076"/>
    <lineage>
        <taxon>Bacteria</taxon>
        <taxon>Pseudomonadati</taxon>
        <taxon>Pseudomonadota</taxon>
        <taxon>Betaproteobacteria</taxon>
        <taxon>Burkholderiales</taxon>
        <taxon>Burkholderiaceae</taxon>
        <taxon>Paraburkholderia</taxon>
    </lineage>
</organism>
<evidence type="ECO:0000313" key="3">
    <source>
        <dbReference type="Proteomes" id="UP000673821"/>
    </source>
</evidence>
<feature type="transmembrane region" description="Helical" evidence="1">
    <location>
        <begin position="97"/>
        <end position="120"/>
    </location>
</feature>
<keyword evidence="1" id="KW-0472">Membrane</keyword>
<proteinExistence type="predicted"/>
<name>A0ABM8SPP7_9BURK</name>
<keyword evidence="1" id="KW-1133">Transmembrane helix</keyword>
<keyword evidence="1" id="KW-0812">Transmembrane</keyword>
<dbReference type="EMBL" id="CAJNBH010000023">
    <property type="protein sequence ID" value="CAE6824240.1"/>
    <property type="molecule type" value="Genomic_DNA"/>
</dbReference>
<sequence length="127" mass="14078">MATFELAAFNFRWFWWFNVPGEREVMGEFIPEYLLREQAAVGALVLFGVLRVVAAAVAFEKGWRISVMQGYCIVIAAFYCLPQLFDLSTHMYGMQAAAAAAVLEGKAAGSAIALFFAPILSHRLGYE</sequence>
<reference evidence="2 3" key="1">
    <citation type="submission" date="2021-02" db="EMBL/GenBank/DDBJ databases">
        <authorList>
            <person name="Vanwijnsberghe S."/>
        </authorList>
    </citation>
    <scope>NUCLEOTIDE SEQUENCE [LARGE SCALE GENOMIC DNA]</scope>
    <source>
        <strain evidence="2 3">R-69776</strain>
    </source>
</reference>
<evidence type="ECO:0000256" key="1">
    <source>
        <dbReference type="SAM" id="Phobius"/>
    </source>
</evidence>
<evidence type="ECO:0000313" key="2">
    <source>
        <dbReference type="EMBL" id="CAE6824240.1"/>
    </source>
</evidence>
<gene>
    <name evidence="2" type="ORF">R69776_06300</name>
</gene>
<protein>
    <recommendedName>
        <fullName evidence="4">MFS transporter</fullName>
    </recommendedName>
</protein>